<evidence type="ECO:0000313" key="3">
    <source>
        <dbReference type="Proteomes" id="UP000310574"/>
    </source>
</evidence>
<evidence type="ECO:0000313" key="2">
    <source>
        <dbReference type="EMBL" id="THF36837.1"/>
    </source>
</evidence>
<feature type="region of interest" description="Disordered" evidence="1">
    <location>
        <begin position="1"/>
        <end position="31"/>
    </location>
</feature>
<organism evidence="2 3">
    <name type="scientific">Pseudomonas atacamensis</name>
    <dbReference type="NCBI Taxonomy" id="2565368"/>
    <lineage>
        <taxon>Bacteria</taxon>
        <taxon>Pseudomonadati</taxon>
        <taxon>Pseudomonadota</taxon>
        <taxon>Gammaproteobacteria</taxon>
        <taxon>Pseudomonadales</taxon>
        <taxon>Pseudomonadaceae</taxon>
        <taxon>Pseudomonas</taxon>
    </lineage>
</organism>
<name>A0AAQ2DIF3_9PSED</name>
<dbReference type="EMBL" id="SSBS01000001">
    <property type="protein sequence ID" value="THF36837.1"/>
    <property type="molecule type" value="Genomic_DNA"/>
</dbReference>
<reference evidence="2 3" key="1">
    <citation type="submission" date="2019-04" db="EMBL/GenBank/DDBJ databases">
        <title>Draft genome sequence of Pseudomonas sp. M7D1 isolated from rhizosphere of plant the flowery desert.</title>
        <authorList>
            <person name="Poblete-Morales M."/>
            <person name="Plaza N."/>
            <person name="Corsini G."/>
            <person name="Silva E."/>
        </authorList>
    </citation>
    <scope>NUCLEOTIDE SEQUENCE [LARGE SCALE GENOMIC DNA]</scope>
    <source>
        <strain evidence="2 3">M7D1</strain>
    </source>
</reference>
<comment type="caution">
    <text evidence="2">The sequence shown here is derived from an EMBL/GenBank/DDBJ whole genome shotgun (WGS) entry which is preliminary data.</text>
</comment>
<feature type="region of interest" description="Disordered" evidence="1">
    <location>
        <begin position="246"/>
        <end position="299"/>
    </location>
</feature>
<dbReference type="Proteomes" id="UP000310574">
    <property type="component" value="Unassembled WGS sequence"/>
</dbReference>
<dbReference type="AlphaFoldDB" id="A0AAQ2DIF3"/>
<feature type="compositionally biased region" description="Polar residues" evidence="1">
    <location>
        <begin position="255"/>
        <end position="274"/>
    </location>
</feature>
<sequence>MAKSPKKVPAVKPPNAPDAGHSGSPPLVSRMGLDMPDALLLGIDSPAVSQAASTSAAASTLPTVTVHALPDATENFSATRNAIAWPQERFHELVPVAQNEGLFTGPDQRTYAQIANEGQFVVEQDGQGNYHVPLTFAPGVPGLPLTRLEGQTTWQIRRPERLSNRPASATPNLPSYISPADAMTLSKPELATEGLRYNRLRQTFVTTVDGTVMVRKNKDGEYQQAFASTSNAPDVFFEQIPGTVFWRQKPPGAKPSQTPAQSSQSGEQTDQATPGPSKRPRLAEAAETLTAATAKPSSDNDQTPYFWLPWGHLNKPAHTESVQLGWLHYPIVPVGSNTAPTVYFVCHPEFFPSGFDAFENMLKNAPEQQPVATFRIGSDPGEVHPGKRFFEEPITTSVARAFPDFSQATTTAVARRLFELADHSPTITGTGLINVQAVLHQWKQLPFSTAPDFADPLNMLAIAPDIDLGGKRLIPMPSQTDSELQRLTFDPQHFSSAWNHYKTYPSDLNLRRLLGALLVGCGYELFPLTYEHRMPTLVFKRAGHDQIFFLKLGAISQAGLTHVPGNELTEPSLPARIGQDAFTALTDAATRNKVVWLIGGVLKVASTPDSVFIIRER</sequence>
<evidence type="ECO:0000256" key="1">
    <source>
        <dbReference type="SAM" id="MobiDB-lite"/>
    </source>
</evidence>
<proteinExistence type="predicted"/>
<protein>
    <submittedName>
        <fullName evidence="2">Uncharacterized protein</fullName>
    </submittedName>
</protein>
<feature type="compositionally biased region" description="Low complexity" evidence="1">
    <location>
        <begin position="283"/>
        <end position="294"/>
    </location>
</feature>
<gene>
    <name evidence="2" type="ORF">E5170_05155</name>
</gene>
<dbReference type="RefSeq" id="WP_136492259.1">
    <property type="nucleotide sequence ID" value="NZ_SSBS01000001.1"/>
</dbReference>
<accession>A0AAQ2DIF3</accession>